<evidence type="ECO:0000256" key="1">
    <source>
        <dbReference type="ARBA" id="ARBA00007992"/>
    </source>
</evidence>
<organism evidence="7 8">
    <name type="scientific">Colletotrichum destructivum</name>
    <dbReference type="NCBI Taxonomy" id="34406"/>
    <lineage>
        <taxon>Eukaryota</taxon>
        <taxon>Fungi</taxon>
        <taxon>Dikarya</taxon>
        <taxon>Ascomycota</taxon>
        <taxon>Pezizomycotina</taxon>
        <taxon>Sordariomycetes</taxon>
        <taxon>Hypocreomycetidae</taxon>
        <taxon>Glomerellales</taxon>
        <taxon>Glomerellaceae</taxon>
        <taxon>Colletotrichum</taxon>
        <taxon>Colletotrichum destructivum species complex</taxon>
    </lineage>
</organism>
<dbReference type="Gene3D" id="3.30.9.30">
    <property type="match status" value="1"/>
</dbReference>
<evidence type="ECO:0000313" key="7">
    <source>
        <dbReference type="EMBL" id="WQF79033.1"/>
    </source>
</evidence>
<dbReference type="InterPro" id="IPR050493">
    <property type="entry name" value="FAD-dep_Monooxygenase_BioMet"/>
</dbReference>
<dbReference type="RefSeq" id="XP_062776257.1">
    <property type="nucleotide sequence ID" value="XM_062920206.1"/>
</dbReference>
<reference evidence="8" key="1">
    <citation type="journal article" date="2023" name="bioRxiv">
        <title>Complete genome of the Medicago anthracnose fungus, Colletotrichum destructivum, reveals a mini-chromosome-like region within a core chromosome.</title>
        <authorList>
            <person name="Lapalu N."/>
            <person name="Simon A."/>
            <person name="Lu A."/>
            <person name="Plaumann P.-L."/>
            <person name="Amselem J."/>
            <person name="Pigne S."/>
            <person name="Auger A."/>
            <person name="Koch C."/>
            <person name="Dallery J.-F."/>
            <person name="O'Connell R.J."/>
        </authorList>
    </citation>
    <scope>NUCLEOTIDE SEQUENCE [LARGE SCALE GENOMIC DNA]</scope>
    <source>
        <strain evidence="8">CBS 520.97</strain>
    </source>
</reference>
<evidence type="ECO:0000259" key="6">
    <source>
        <dbReference type="Pfam" id="PF01494"/>
    </source>
</evidence>
<dbReference type="PANTHER" id="PTHR13789:SF261">
    <property type="entry name" value="HYDROXYLASE, PUTATIVE (AFU_ORTHOLOGUE AFUA_7G00590)-RELATED"/>
    <property type="match status" value="1"/>
</dbReference>
<keyword evidence="8" id="KW-1185">Reference proteome</keyword>
<dbReference type="GeneID" id="87940550"/>
<keyword evidence="4" id="KW-0560">Oxidoreductase</keyword>
<keyword evidence="5" id="KW-0503">Monooxygenase</keyword>
<evidence type="ECO:0000256" key="3">
    <source>
        <dbReference type="ARBA" id="ARBA00022827"/>
    </source>
</evidence>
<dbReference type="EMBL" id="CP137306">
    <property type="protein sequence ID" value="WQF79033.1"/>
    <property type="molecule type" value="Genomic_DNA"/>
</dbReference>
<dbReference type="PRINTS" id="PR00420">
    <property type="entry name" value="RNGMNOXGNASE"/>
</dbReference>
<evidence type="ECO:0000256" key="2">
    <source>
        <dbReference type="ARBA" id="ARBA00022630"/>
    </source>
</evidence>
<keyword evidence="2" id="KW-0285">Flavoprotein</keyword>
<name>A0AAX4I7Z6_9PEZI</name>
<proteinExistence type="inferred from homology"/>
<evidence type="ECO:0000256" key="5">
    <source>
        <dbReference type="ARBA" id="ARBA00023033"/>
    </source>
</evidence>
<dbReference type="Gene3D" id="3.50.50.60">
    <property type="entry name" value="FAD/NAD(P)-binding domain"/>
    <property type="match status" value="1"/>
</dbReference>
<dbReference type="SUPFAM" id="SSF160104">
    <property type="entry name" value="Acetoacetate decarboxylase-like"/>
    <property type="match status" value="1"/>
</dbReference>
<feature type="domain" description="FAD-binding" evidence="6">
    <location>
        <begin position="20"/>
        <end position="322"/>
    </location>
</feature>
<sequence length="714" mass="78286">MRSTKDGLEMLADDYPRPLRVAVVGAGIGGLAAAIGLRRNGHHVDLYEQSCFDAEIGAAVHLMPNGLSILRRWGLDTADFDTNSMSRAIEHDQYGRVEKDIDLSKANMRWTDPWLLAQRAKFHKALKTKAVADGATLHTSAKVESSDLANGTISLANGQVIAADVIIGADGVYSITRGLITNAKPFSSGKSAFRFMIPRRLAIADPTTRPLAEIYDGLLAWAGKTRRIIMYSCSNNEMLNFVCMHPDEESRMTKPGGWNSRVTTEQILKVYEDFHPAVRSLLAKSDDPEISKGVWQLLDMEQIPWTKGKLALLGDAAHPFTPRKCYISSTSFHLSRPLTHLRFQDQGQGAVQAIEDAASLSVVLPRGTHPEAVPERLRLYEEIRRKRAHSIQAYSREAGRDLEDDEKPEVNNTDELFSHDELDHSARMFAKWKQDKSPADFRLMPVGVGQFSGLRRDTGGTGRAACHFKRAVVKFKTSKPFLERLFPSQRFNFRRADTLCTASLAITSLENVPWLGGEGYVTLALQVHGVQYSKKDGGLVNGSFMPIHLVSRSEAATASREEIGLPSVPCDLDMYQLDDSCQITASWGGAKFADISLGSLRAGDAVTERGPIGTVADYGVMVYRYVPAVGRPGVADCEYACVIPHAGESKAEAIESVASSSSANLAFKALDWAQLPTLNHIASALSEMPVFDVVSAKVVEGTNASEYLSCRRID</sequence>
<dbReference type="SUPFAM" id="SSF54373">
    <property type="entry name" value="FAD-linked reductases, C-terminal domain"/>
    <property type="match status" value="1"/>
</dbReference>
<dbReference type="GO" id="GO:0004497">
    <property type="term" value="F:monooxygenase activity"/>
    <property type="evidence" value="ECO:0007669"/>
    <property type="project" value="UniProtKB-KW"/>
</dbReference>
<evidence type="ECO:0000313" key="8">
    <source>
        <dbReference type="Proteomes" id="UP001322277"/>
    </source>
</evidence>
<dbReference type="SUPFAM" id="SSF51905">
    <property type="entry name" value="FAD/NAD(P)-binding domain"/>
    <property type="match status" value="1"/>
</dbReference>
<keyword evidence="3" id="KW-0274">FAD</keyword>
<dbReference type="AlphaFoldDB" id="A0AAX4I7Z6"/>
<dbReference type="PANTHER" id="PTHR13789">
    <property type="entry name" value="MONOOXYGENASE"/>
    <property type="match status" value="1"/>
</dbReference>
<dbReference type="GO" id="GO:0071949">
    <property type="term" value="F:FAD binding"/>
    <property type="evidence" value="ECO:0007669"/>
    <property type="project" value="InterPro"/>
</dbReference>
<dbReference type="InterPro" id="IPR002938">
    <property type="entry name" value="FAD-bd"/>
</dbReference>
<dbReference type="Proteomes" id="UP001322277">
    <property type="component" value="Chromosome 2"/>
</dbReference>
<evidence type="ECO:0000256" key="4">
    <source>
        <dbReference type="ARBA" id="ARBA00023002"/>
    </source>
</evidence>
<gene>
    <name evidence="7" type="ORF">CDEST_04047</name>
</gene>
<dbReference type="InterPro" id="IPR036188">
    <property type="entry name" value="FAD/NAD-bd_sf"/>
</dbReference>
<dbReference type="KEGG" id="cdet:87940550"/>
<dbReference type="InterPro" id="IPR023375">
    <property type="entry name" value="ADC_dom_sf"/>
</dbReference>
<comment type="similarity">
    <text evidence="1">Belongs to the paxM FAD-dependent monooxygenase family.</text>
</comment>
<accession>A0AAX4I7Z6</accession>
<dbReference type="Pfam" id="PF01494">
    <property type="entry name" value="FAD_binding_3"/>
    <property type="match status" value="1"/>
</dbReference>
<dbReference type="Gene3D" id="2.40.400.10">
    <property type="entry name" value="Acetoacetate decarboxylase-like"/>
    <property type="match status" value="1"/>
</dbReference>
<protein>
    <submittedName>
        <fullName evidence="7">FAD-binding domain, acetoacetate decarboxylase domain superfamily</fullName>
    </submittedName>
</protein>